<evidence type="ECO:0000256" key="2">
    <source>
        <dbReference type="ARBA" id="ARBA00023015"/>
    </source>
</evidence>
<evidence type="ECO:0000256" key="12">
    <source>
        <dbReference type="SAM" id="Coils"/>
    </source>
</evidence>
<dbReference type="Proteomes" id="UP001151287">
    <property type="component" value="Unassembled WGS sequence"/>
</dbReference>
<dbReference type="OrthoDB" id="6159439at2759"/>
<dbReference type="GO" id="GO:0043565">
    <property type="term" value="F:sequence-specific DNA binding"/>
    <property type="evidence" value="ECO:0007669"/>
    <property type="project" value="InterPro"/>
</dbReference>
<feature type="coiled-coil region" evidence="12">
    <location>
        <begin position="69"/>
        <end position="117"/>
    </location>
</feature>
<evidence type="ECO:0000256" key="1">
    <source>
        <dbReference type="ARBA" id="ARBA00004123"/>
    </source>
</evidence>
<feature type="domain" description="Homeobox" evidence="13">
    <location>
        <begin position="17"/>
        <end position="77"/>
    </location>
</feature>
<evidence type="ECO:0000256" key="4">
    <source>
        <dbReference type="ARBA" id="ARBA00023155"/>
    </source>
</evidence>
<name>A0A9Q0HV47_9POAL</name>
<comment type="subcellular location">
    <subcellularLocation>
        <location evidence="1 9 10">Nucleus</location>
    </subcellularLocation>
</comment>
<dbReference type="AlphaFoldDB" id="A0A9Q0HV47"/>
<keyword evidence="3 9" id="KW-0238">DNA-binding</keyword>
<evidence type="ECO:0000256" key="3">
    <source>
        <dbReference type="ARBA" id="ARBA00023125"/>
    </source>
</evidence>
<sequence length="244" mass="27523">MGGIEDEELFGEDDMLCSSKGKKRRLSIGQVRTLEKSFEHDNKLEPERKVRLAQELGLEPRQVAVWFQNRRARWKTKRLERDYATLKSEYDLLRQKHDVLLHDKETLLSEIEDLKAKLGKDDIAVSMSSVKEERKTSEEPPTLIYKDGSSDSDSSAVLTDSGTVAALAIDRSSGFDTAIFDSFPSSNSDSVLCHDKGGFSAQIYPFLKMEECDEFVGGDETCVSFFVDEQAPSLPWCYGADNWS</sequence>
<dbReference type="InterPro" id="IPR045224">
    <property type="entry name" value="HDZip_class_I_plant"/>
</dbReference>
<evidence type="ECO:0000256" key="10">
    <source>
        <dbReference type="RuleBase" id="RU000682"/>
    </source>
</evidence>
<keyword evidence="5 11" id="KW-0804">Transcription</keyword>
<proteinExistence type="inferred from homology"/>
<evidence type="ECO:0000259" key="13">
    <source>
        <dbReference type="PROSITE" id="PS50071"/>
    </source>
</evidence>
<evidence type="ECO:0000313" key="14">
    <source>
        <dbReference type="EMBL" id="KAJ1699702.1"/>
    </source>
</evidence>
<evidence type="ECO:0000256" key="5">
    <source>
        <dbReference type="ARBA" id="ARBA00023163"/>
    </source>
</evidence>
<accession>A0A9Q0HV47</accession>
<keyword evidence="12" id="KW-0175">Coiled coil</keyword>
<dbReference type="SMART" id="SM00389">
    <property type="entry name" value="HOX"/>
    <property type="match status" value="1"/>
</dbReference>
<comment type="similarity">
    <text evidence="7 11">Belongs to the HD-ZIP homeobox family. Class I subfamily.</text>
</comment>
<feature type="DNA-binding region" description="Homeobox" evidence="9">
    <location>
        <begin position="19"/>
        <end position="78"/>
    </location>
</feature>
<dbReference type="Gene3D" id="1.10.10.60">
    <property type="entry name" value="Homeodomain-like"/>
    <property type="match status" value="1"/>
</dbReference>
<evidence type="ECO:0000256" key="8">
    <source>
        <dbReference type="ARBA" id="ARBA00037260"/>
    </source>
</evidence>
<dbReference type="GO" id="GO:0005634">
    <property type="term" value="C:nucleus"/>
    <property type="evidence" value="ECO:0007669"/>
    <property type="project" value="UniProtKB-SubCell"/>
</dbReference>
<keyword evidence="4 9" id="KW-0371">Homeobox</keyword>
<dbReference type="FunFam" id="1.10.10.60:FF:000242">
    <property type="entry name" value="Homeobox-leucine zipper protein HOX13"/>
    <property type="match status" value="1"/>
</dbReference>
<dbReference type="SUPFAM" id="SSF46689">
    <property type="entry name" value="Homeodomain-like"/>
    <property type="match status" value="1"/>
</dbReference>
<evidence type="ECO:0000256" key="11">
    <source>
        <dbReference type="RuleBase" id="RU369038"/>
    </source>
</evidence>
<dbReference type="InterPro" id="IPR003106">
    <property type="entry name" value="Leu_zip_homeo"/>
</dbReference>
<protein>
    <recommendedName>
        <fullName evidence="11">Homeobox-leucine zipper protein</fullName>
    </recommendedName>
    <alternativeName>
        <fullName evidence="11">HD-ZIP protein</fullName>
    </alternativeName>
    <alternativeName>
        <fullName evidence="11">Homeodomain transcription factor</fullName>
    </alternativeName>
</protein>
<reference evidence="14" key="1">
    <citation type="journal article" date="2022" name="Cell">
        <title>Repeat-based holocentromeres influence genome architecture and karyotype evolution.</title>
        <authorList>
            <person name="Hofstatter P.G."/>
            <person name="Thangavel G."/>
            <person name="Lux T."/>
            <person name="Neumann P."/>
            <person name="Vondrak T."/>
            <person name="Novak P."/>
            <person name="Zhang M."/>
            <person name="Costa L."/>
            <person name="Castellani M."/>
            <person name="Scott A."/>
            <person name="Toegelov H."/>
            <person name="Fuchs J."/>
            <person name="Mata-Sucre Y."/>
            <person name="Dias Y."/>
            <person name="Vanzela A.L.L."/>
            <person name="Huettel B."/>
            <person name="Almeida C.C.S."/>
            <person name="Simkova H."/>
            <person name="Souza G."/>
            <person name="Pedrosa-Harand A."/>
            <person name="Macas J."/>
            <person name="Mayer K.F.X."/>
            <person name="Houben A."/>
            <person name="Marques A."/>
        </authorList>
    </citation>
    <scope>NUCLEOTIDE SEQUENCE</scope>
    <source>
        <strain evidence="14">RhyBre1mFocal</strain>
    </source>
</reference>
<dbReference type="InterPro" id="IPR009057">
    <property type="entry name" value="Homeodomain-like_sf"/>
</dbReference>
<evidence type="ECO:0000313" key="15">
    <source>
        <dbReference type="Proteomes" id="UP001151287"/>
    </source>
</evidence>
<dbReference type="PROSITE" id="PS00027">
    <property type="entry name" value="HOMEOBOX_1"/>
    <property type="match status" value="1"/>
</dbReference>
<dbReference type="CDD" id="cd00086">
    <property type="entry name" value="homeodomain"/>
    <property type="match status" value="1"/>
</dbReference>
<keyword evidence="2 11" id="KW-0805">Transcription regulation</keyword>
<comment type="function">
    <text evidence="11">Transcription factor.</text>
</comment>
<keyword evidence="6 9" id="KW-0539">Nucleus</keyword>
<dbReference type="InterPro" id="IPR017970">
    <property type="entry name" value="Homeobox_CS"/>
</dbReference>
<organism evidence="14 15">
    <name type="scientific">Rhynchospora breviuscula</name>
    <dbReference type="NCBI Taxonomy" id="2022672"/>
    <lineage>
        <taxon>Eukaryota</taxon>
        <taxon>Viridiplantae</taxon>
        <taxon>Streptophyta</taxon>
        <taxon>Embryophyta</taxon>
        <taxon>Tracheophyta</taxon>
        <taxon>Spermatophyta</taxon>
        <taxon>Magnoliopsida</taxon>
        <taxon>Liliopsida</taxon>
        <taxon>Poales</taxon>
        <taxon>Cyperaceae</taxon>
        <taxon>Cyperoideae</taxon>
        <taxon>Rhynchosporeae</taxon>
        <taxon>Rhynchospora</taxon>
    </lineage>
</organism>
<evidence type="ECO:0000256" key="6">
    <source>
        <dbReference type="ARBA" id="ARBA00023242"/>
    </source>
</evidence>
<dbReference type="PANTHER" id="PTHR24326">
    <property type="entry name" value="HOMEOBOX-LEUCINE ZIPPER PROTEIN"/>
    <property type="match status" value="1"/>
</dbReference>
<evidence type="ECO:0000256" key="7">
    <source>
        <dbReference type="ARBA" id="ARBA00025748"/>
    </source>
</evidence>
<dbReference type="Pfam" id="PF02183">
    <property type="entry name" value="HALZ"/>
    <property type="match status" value="1"/>
</dbReference>
<dbReference type="GO" id="GO:0000981">
    <property type="term" value="F:DNA-binding transcription factor activity, RNA polymerase II-specific"/>
    <property type="evidence" value="ECO:0007669"/>
    <property type="project" value="UniProtKB-UniRule"/>
</dbReference>
<dbReference type="PRINTS" id="PR00031">
    <property type="entry name" value="HTHREPRESSR"/>
</dbReference>
<evidence type="ECO:0000256" key="9">
    <source>
        <dbReference type="PROSITE-ProRule" id="PRU00108"/>
    </source>
</evidence>
<dbReference type="PROSITE" id="PS50071">
    <property type="entry name" value="HOMEOBOX_2"/>
    <property type="match status" value="1"/>
</dbReference>
<dbReference type="PANTHER" id="PTHR24326:SF547">
    <property type="entry name" value="HOMEOBOX-LEUCINE ZIPPER PROTEIN ATHB-6"/>
    <property type="match status" value="1"/>
</dbReference>
<dbReference type="EMBL" id="JAMQYH010000002">
    <property type="protein sequence ID" value="KAJ1699702.1"/>
    <property type="molecule type" value="Genomic_DNA"/>
</dbReference>
<dbReference type="InterPro" id="IPR000047">
    <property type="entry name" value="HTH_motif"/>
</dbReference>
<dbReference type="InterPro" id="IPR001356">
    <property type="entry name" value="HD"/>
</dbReference>
<dbReference type="GO" id="GO:0045893">
    <property type="term" value="P:positive regulation of DNA-templated transcription"/>
    <property type="evidence" value="ECO:0007669"/>
    <property type="project" value="TreeGrafter"/>
</dbReference>
<dbReference type="Pfam" id="PF00046">
    <property type="entry name" value="Homeodomain"/>
    <property type="match status" value="1"/>
</dbReference>
<comment type="function">
    <text evidence="8">Probable transcription factor.</text>
</comment>
<gene>
    <name evidence="14" type="ORF">LUZ63_008214</name>
</gene>
<comment type="caution">
    <text evidence="14">The sequence shown here is derived from an EMBL/GenBank/DDBJ whole genome shotgun (WGS) entry which is preliminary data.</text>
</comment>
<keyword evidence="15" id="KW-1185">Reference proteome</keyword>